<dbReference type="InterPro" id="IPR014202">
    <property type="entry name" value="Spore_II_R"/>
</dbReference>
<feature type="transmembrane region" description="Helical" evidence="1">
    <location>
        <begin position="20"/>
        <end position="40"/>
    </location>
</feature>
<dbReference type="EMBL" id="JAHLFP010000006">
    <property type="protein sequence ID" value="MBU3805453.1"/>
    <property type="molecule type" value="Genomic_DNA"/>
</dbReference>
<gene>
    <name evidence="2" type="ORF">H9882_00910</name>
</gene>
<protein>
    <submittedName>
        <fullName evidence="2">Stage II sporulation protein R</fullName>
    </submittedName>
</protein>
<organism evidence="2 3">
    <name type="scientific">Candidatus Allofournierella pullistercoris</name>
    <dbReference type="NCBI Taxonomy" id="2838597"/>
    <lineage>
        <taxon>Bacteria</taxon>
        <taxon>Bacillati</taxon>
        <taxon>Bacillota</taxon>
        <taxon>Clostridia</taxon>
        <taxon>Eubacteriales</taxon>
        <taxon>Oscillospiraceae</taxon>
        <taxon>Allofournierella</taxon>
    </lineage>
</organism>
<keyword evidence="1" id="KW-0472">Membrane</keyword>
<proteinExistence type="predicted"/>
<sequence length="220" mass="24770">MYQMGAGLAGWQKKTGIQLWEIALAGGLLLAVAITVWFGGFEQDCASLRQDTLRLHVKANSDSVQDQELKLMVRDAILEYTGWWFSEAGDKQQAMAFAQSHLQELQAVAQRTVNQQGSNQTVQVSLVEMDFPTTHYESFTLPAGRYDAVRVDLGQAEGHNWFCVLYPSLCLPTSSPADYPEKQQQNLLKESNGYEIRFAALELAQQWIRFTHNYPSPYTG</sequence>
<reference evidence="2" key="1">
    <citation type="journal article" date="2021" name="PeerJ">
        <title>Extensive microbial diversity within the chicken gut microbiome revealed by metagenomics and culture.</title>
        <authorList>
            <person name="Gilroy R."/>
            <person name="Ravi A."/>
            <person name="Getino M."/>
            <person name="Pursley I."/>
            <person name="Horton D.L."/>
            <person name="Alikhan N.F."/>
            <person name="Baker D."/>
            <person name="Gharbi K."/>
            <person name="Hall N."/>
            <person name="Watson M."/>
            <person name="Adriaenssens E.M."/>
            <person name="Foster-Nyarko E."/>
            <person name="Jarju S."/>
            <person name="Secka A."/>
            <person name="Antonio M."/>
            <person name="Oren A."/>
            <person name="Chaudhuri R.R."/>
            <person name="La Ragione R."/>
            <person name="Hildebrand F."/>
            <person name="Pallen M.J."/>
        </authorList>
    </citation>
    <scope>NUCLEOTIDE SEQUENCE</scope>
    <source>
        <strain evidence="2">B5_2728</strain>
    </source>
</reference>
<reference evidence="2" key="2">
    <citation type="submission" date="2021-04" db="EMBL/GenBank/DDBJ databases">
        <authorList>
            <person name="Gilroy R."/>
        </authorList>
    </citation>
    <scope>NUCLEOTIDE SEQUENCE</scope>
    <source>
        <strain evidence="2">B5_2728</strain>
    </source>
</reference>
<dbReference type="Pfam" id="PF09551">
    <property type="entry name" value="Spore_II_R"/>
    <property type="match status" value="1"/>
</dbReference>
<comment type="caution">
    <text evidence="2">The sequence shown here is derived from an EMBL/GenBank/DDBJ whole genome shotgun (WGS) entry which is preliminary data.</text>
</comment>
<dbReference type="Proteomes" id="UP000713596">
    <property type="component" value="Unassembled WGS sequence"/>
</dbReference>
<keyword evidence="1" id="KW-1133">Transmembrane helix</keyword>
<keyword evidence="1" id="KW-0812">Transmembrane</keyword>
<dbReference type="AlphaFoldDB" id="A0A948T0A2"/>
<evidence type="ECO:0000313" key="2">
    <source>
        <dbReference type="EMBL" id="MBU3805453.1"/>
    </source>
</evidence>
<accession>A0A948T0A2</accession>
<name>A0A948T0A2_9FIRM</name>
<evidence type="ECO:0000256" key="1">
    <source>
        <dbReference type="SAM" id="Phobius"/>
    </source>
</evidence>
<evidence type="ECO:0000313" key="3">
    <source>
        <dbReference type="Proteomes" id="UP000713596"/>
    </source>
</evidence>